<dbReference type="PANTHER" id="PTHR37305">
    <property type="entry name" value="INTEGRAL MEMBRANE PROTEIN-RELATED"/>
    <property type="match status" value="1"/>
</dbReference>
<dbReference type="Pfam" id="PF12730">
    <property type="entry name" value="ABC2_membrane_4"/>
    <property type="match status" value="1"/>
</dbReference>
<reference evidence="2 3" key="1">
    <citation type="submission" date="2023-07" db="EMBL/GenBank/DDBJ databases">
        <title>Sorghum-associated microbial communities from plants grown in Nebraska, USA.</title>
        <authorList>
            <person name="Schachtman D."/>
        </authorList>
    </citation>
    <scope>NUCLEOTIDE SEQUENCE [LARGE SCALE GENOMIC DNA]</scope>
    <source>
        <strain evidence="2 3">BE57</strain>
    </source>
</reference>
<gene>
    <name evidence="2" type="ORF">J2W84_003906</name>
</gene>
<keyword evidence="1" id="KW-1133">Transmembrane helix</keyword>
<comment type="caution">
    <text evidence="2">The sequence shown here is derived from an EMBL/GenBank/DDBJ whole genome shotgun (WGS) entry which is preliminary data.</text>
</comment>
<keyword evidence="1" id="KW-0812">Transmembrane</keyword>
<evidence type="ECO:0008006" key="4">
    <source>
        <dbReference type="Google" id="ProtNLM"/>
    </source>
</evidence>
<proteinExistence type="predicted"/>
<keyword evidence="1" id="KW-0472">Membrane</keyword>
<feature type="transmembrane region" description="Helical" evidence="1">
    <location>
        <begin position="109"/>
        <end position="136"/>
    </location>
</feature>
<dbReference type="CDD" id="cd21809">
    <property type="entry name" value="ABC-2_lan_permease-like"/>
    <property type="match status" value="1"/>
</dbReference>
<dbReference type="RefSeq" id="WP_309986307.1">
    <property type="nucleotide sequence ID" value="NZ_JAVDTI010000003.1"/>
</dbReference>
<name>A0ABU1R0G0_9BACT</name>
<keyword evidence="3" id="KW-1185">Reference proteome</keyword>
<feature type="transmembrane region" description="Helical" evidence="1">
    <location>
        <begin position="20"/>
        <end position="42"/>
    </location>
</feature>
<evidence type="ECO:0000313" key="2">
    <source>
        <dbReference type="EMBL" id="MDR6806858.1"/>
    </source>
</evidence>
<feature type="transmembrane region" description="Helical" evidence="1">
    <location>
        <begin position="181"/>
        <end position="200"/>
    </location>
</feature>
<protein>
    <recommendedName>
        <fullName evidence="4">ABC transporter permease</fullName>
    </recommendedName>
</protein>
<evidence type="ECO:0000256" key="1">
    <source>
        <dbReference type="SAM" id="Phobius"/>
    </source>
</evidence>
<organism evidence="2 3">
    <name type="scientific">Dyadobacter fermentans</name>
    <dbReference type="NCBI Taxonomy" id="94254"/>
    <lineage>
        <taxon>Bacteria</taxon>
        <taxon>Pseudomonadati</taxon>
        <taxon>Bacteroidota</taxon>
        <taxon>Cytophagia</taxon>
        <taxon>Cytophagales</taxon>
        <taxon>Spirosomataceae</taxon>
        <taxon>Dyadobacter</taxon>
    </lineage>
</organism>
<feature type="transmembrane region" description="Helical" evidence="1">
    <location>
        <begin position="156"/>
        <end position="174"/>
    </location>
</feature>
<dbReference type="Proteomes" id="UP001264980">
    <property type="component" value="Unassembled WGS sequence"/>
</dbReference>
<dbReference type="EMBL" id="JAVDTI010000003">
    <property type="protein sequence ID" value="MDR6806858.1"/>
    <property type="molecule type" value="Genomic_DNA"/>
</dbReference>
<feature type="transmembrane region" description="Helical" evidence="1">
    <location>
        <begin position="231"/>
        <end position="250"/>
    </location>
</feature>
<sequence>MRDLTDFYLTELIKLRRTFALWLTVIGAAIIPLMLIITYIYNWEMFVPAAGVNPWSELFARAFNGIILFMPLYIILLIGLIFNIEYKANAWKHVLVLPVSKAIIFAGKYLLVLTMVFAFMALFVLFTFVAGEILGICKPGLNFGIHRPEVFTVLDFSIKVKTAVLAIISIHFWLGLKVRNLISALGVGLAGIALAVLMNGKGGYADFFPYAYSIMLLNYNSSPDHANPERFLLVSMAYFLVFSVLAFCQFQRSFKG</sequence>
<dbReference type="PANTHER" id="PTHR37305:SF1">
    <property type="entry name" value="MEMBRANE PROTEIN"/>
    <property type="match status" value="1"/>
</dbReference>
<evidence type="ECO:0000313" key="3">
    <source>
        <dbReference type="Proteomes" id="UP001264980"/>
    </source>
</evidence>
<accession>A0ABU1R0G0</accession>
<feature type="transmembrane region" description="Helical" evidence="1">
    <location>
        <begin position="62"/>
        <end position="82"/>
    </location>
</feature>